<evidence type="ECO:0000313" key="3">
    <source>
        <dbReference type="Proteomes" id="UP001355056"/>
    </source>
</evidence>
<gene>
    <name evidence="2" type="ORF">SNE34_06450</name>
</gene>
<dbReference type="EMBL" id="JAXGFP010000003">
    <property type="protein sequence ID" value="MEG3183645.1"/>
    <property type="molecule type" value="Genomic_DNA"/>
</dbReference>
<dbReference type="Proteomes" id="UP001355056">
    <property type="component" value="Unassembled WGS sequence"/>
</dbReference>
<reference evidence="2 3" key="1">
    <citation type="journal article" date="2016" name="Int. J. Syst. Evol. Microbiol.">
        <title>Lysobacter erysipheiresistens sp. nov., an antagonist of powdery mildew, isolated from tobacco-cultivated soil.</title>
        <authorList>
            <person name="Xie B."/>
            <person name="Li T."/>
            <person name="Lin X."/>
            <person name="Wang C.J."/>
            <person name="Chen Y.J."/>
            <person name="Liu W.J."/>
            <person name="Zhao Z.W."/>
        </authorList>
    </citation>
    <scope>NUCLEOTIDE SEQUENCE [LARGE SCALE GENOMIC DNA]</scope>
    <source>
        <strain evidence="2 3">RS-LYSO-3</strain>
    </source>
</reference>
<protein>
    <recommendedName>
        <fullName evidence="4">DUF4156 domain-containing protein</fullName>
    </recommendedName>
</protein>
<organism evidence="2 3">
    <name type="scientific">Novilysobacter erysipheiresistens</name>
    <dbReference type="NCBI Taxonomy" id="1749332"/>
    <lineage>
        <taxon>Bacteria</taxon>
        <taxon>Pseudomonadati</taxon>
        <taxon>Pseudomonadota</taxon>
        <taxon>Gammaproteobacteria</taxon>
        <taxon>Lysobacterales</taxon>
        <taxon>Lysobacteraceae</taxon>
        <taxon>Novilysobacter</taxon>
    </lineage>
</organism>
<keyword evidence="3" id="KW-1185">Reference proteome</keyword>
<name>A0ABU7YXH8_9GAMM</name>
<sequence>MRLAPKRLIPAFVLGLALAATAGCASTSRYMIGEARPAVAPEQVRVYFAPPPGRYEEIAVLETSSGSFTYGEQNKMDEVVGKLRVAAAELGANGVLFQDSAQGYGGSSVGIGVGGGSFGGSSHVGGGVGISISPSRKHARGIAVYVLDPPPVGAQPPVD</sequence>
<keyword evidence="1" id="KW-0732">Signal</keyword>
<proteinExistence type="predicted"/>
<dbReference type="RefSeq" id="WP_332615849.1">
    <property type="nucleotide sequence ID" value="NZ_JAXGFP010000003.1"/>
</dbReference>
<feature type="signal peptide" evidence="1">
    <location>
        <begin position="1"/>
        <end position="22"/>
    </location>
</feature>
<evidence type="ECO:0008006" key="4">
    <source>
        <dbReference type="Google" id="ProtNLM"/>
    </source>
</evidence>
<dbReference type="PROSITE" id="PS51257">
    <property type="entry name" value="PROKAR_LIPOPROTEIN"/>
    <property type="match status" value="1"/>
</dbReference>
<accession>A0ABU7YXH8</accession>
<evidence type="ECO:0000256" key="1">
    <source>
        <dbReference type="SAM" id="SignalP"/>
    </source>
</evidence>
<evidence type="ECO:0000313" key="2">
    <source>
        <dbReference type="EMBL" id="MEG3183645.1"/>
    </source>
</evidence>
<feature type="chain" id="PRO_5045766046" description="DUF4156 domain-containing protein" evidence="1">
    <location>
        <begin position="23"/>
        <end position="159"/>
    </location>
</feature>
<comment type="caution">
    <text evidence="2">The sequence shown here is derived from an EMBL/GenBank/DDBJ whole genome shotgun (WGS) entry which is preliminary data.</text>
</comment>